<protein>
    <recommendedName>
        <fullName evidence="2">Putative host cell surface-exposed lipoprotein Ltp-like HTH region domain-containing protein</fullName>
    </recommendedName>
</protein>
<feature type="domain" description="Putative host cell surface-exposed lipoprotein Ltp-like HTH region" evidence="2">
    <location>
        <begin position="134"/>
        <end position="178"/>
    </location>
</feature>
<reference evidence="3 4" key="1">
    <citation type="submission" date="2019-03" db="EMBL/GenBank/DDBJ databases">
        <title>Draft genome sequence of an environmental Acinetobacter seifertii from Brazil.</title>
        <authorList>
            <person name="Furlan J.P.R."/>
            <person name="Stehling E.G."/>
        </authorList>
    </citation>
    <scope>NUCLEOTIDE SEQUENCE [LARGE SCALE GENOMIC DNA]</scope>
    <source>
        <strain evidence="3 4">SAb133</strain>
    </source>
</reference>
<keyword evidence="1" id="KW-0175">Coiled coil</keyword>
<evidence type="ECO:0000313" key="3">
    <source>
        <dbReference type="EMBL" id="TEU26753.1"/>
    </source>
</evidence>
<dbReference type="RefSeq" id="WP_134263099.1">
    <property type="nucleotide sequence ID" value="NZ_SNSA01000006.1"/>
</dbReference>
<comment type="caution">
    <text evidence="3">The sequence shown here is derived from an EMBL/GenBank/DDBJ whole genome shotgun (WGS) entry which is preliminary data.</text>
</comment>
<accession>A0A5E9PHL2</accession>
<evidence type="ECO:0000259" key="2">
    <source>
        <dbReference type="Pfam" id="PF07553"/>
    </source>
</evidence>
<dbReference type="Gene3D" id="1.10.10.10">
    <property type="entry name" value="Winged helix-like DNA-binding domain superfamily/Winged helix DNA-binding domain"/>
    <property type="match status" value="2"/>
</dbReference>
<proteinExistence type="predicted"/>
<dbReference type="InterPro" id="IPR011434">
    <property type="entry name" value="Ltp-like_HTH"/>
</dbReference>
<name>A0A5E9PHL2_9GAMM</name>
<feature type="coiled-coil region" evidence="1">
    <location>
        <begin position="42"/>
        <end position="72"/>
    </location>
</feature>
<evidence type="ECO:0000313" key="4">
    <source>
        <dbReference type="Proteomes" id="UP000297445"/>
    </source>
</evidence>
<gene>
    <name evidence="3" type="ORF">E2R16_13660</name>
</gene>
<feature type="domain" description="Putative host cell surface-exposed lipoprotein Ltp-like HTH region" evidence="2">
    <location>
        <begin position="86"/>
        <end position="130"/>
    </location>
</feature>
<dbReference type="Proteomes" id="UP000297445">
    <property type="component" value="Unassembled WGS sequence"/>
</dbReference>
<evidence type="ECO:0000256" key="1">
    <source>
        <dbReference type="SAM" id="Coils"/>
    </source>
</evidence>
<sequence length="185" mass="19515">MKTFFMWVGILFTIIFVLALIVGGNSSKVSSTSSNNVSESAKQEAIAAASEAVEAAEEAQAAVDTANKAENQNTTVVANSNLTNQQRNAVRAAEQYIDLTGFSRKGLIDQLSSSAGDGFSYADAKAAVDSMDVDWNQEAVEAAQQYIDLTGFSCSGLIDQLSSSAGDRFTEQQARYGAQQVGACS</sequence>
<dbReference type="InterPro" id="IPR036388">
    <property type="entry name" value="WH-like_DNA-bd_sf"/>
</dbReference>
<dbReference type="EMBL" id="SNSA01000006">
    <property type="protein sequence ID" value="TEU26753.1"/>
    <property type="molecule type" value="Genomic_DNA"/>
</dbReference>
<organism evidence="3 4">
    <name type="scientific">Acinetobacter seifertii</name>
    <dbReference type="NCBI Taxonomy" id="1530123"/>
    <lineage>
        <taxon>Bacteria</taxon>
        <taxon>Pseudomonadati</taxon>
        <taxon>Pseudomonadota</taxon>
        <taxon>Gammaproteobacteria</taxon>
        <taxon>Moraxellales</taxon>
        <taxon>Moraxellaceae</taxon>
        <taxon>Acinetobacter</taxon>
        <taxon>Acinetobacter calcoaceticus/baumannii complex</taxon>
    </lineage>
</organism>
<dbReference type="AlphaFoldDB" id="A0A5E9PHL2"/>
<dbReference type="Pfam" id="PF07553">
    <property type="entry name" value="Lipoprotein_Ltp"/>
    <property type="match status" value="2"/>
</dbReference>